<evidence type="ECO:0000256" key="1">
    <source>
        <dbReference type="ARBA" id="ARBA00004651"/>
    </source>
</evidence>
<comment type="subcellular location">
    <subcellularLocation>
        <location evidence="1">Cell membrane</location>
        <topology evidence="1">Multi-pass membrane protein</topology>
    </subcellularLocation>
</comment>
<keyword evidence="4 6" id="KW-1133">Transmembrane helix</keyword>
<dbReference type="GO" id="GO:0005886">
    <property type="term" value="C:plasma membrane"/>
    <property type="evidence" value="ECO:0007669"/>
    <property type="project" value="UniProtKB-SubCell"/>
</dbReference>
<comment type="caution">
    <text evidence="8">The sequence shown here is derived from an EMBL/GenBank/DDBJ whole genome shotgun (WGS) entry which is preliminary data.</text>
</comment>
<proteinExistence type="predicted"/>
<accession>X1BEX3</accession>
<name>X1BEX3_9ZZZZ</name>
<keyword evidence="5 6" id="KW-0472">Membrane</keyword>
<dbReference type="Gene3D" id="1.20.81.30">
    <property type="entry name" value="Type II secretion system (T2SS), domain F"/>
    <property type="match status" value="1"/>
</dbReference>
<dbReference type="PANTHER" id="PTHR35007:SF1">
    <property type="entry name" value="PILUS ASSEMBLY PROTEIN"/>
    <property type="match status" value="1"/>
</dbReference>
<feature type="transmembrane region" description="Helical" evidence="6">
    <location>
        <begin position="243"/>
        <end position="263"/>
    </location>
</feature>
<gene>
    <name evidence="8" type="ORF">S01H4_01692</name>
</gene>
<sequence length="530" mass="61538">MNLFINTKFLKLQKPQFVNNLYNFFKQCYERFAQKFEIYLSAKKLLLVVLTGIFILGLLIYLFSENLLISTIFSPFGIFIFVPINDLLKRKRRNLIENQILEFLSLLNITLRAGLTIRNGLEICSKKIKSPLGEELKKVINEINIDIDISKSLHNMASRIKIPEIDLIVSAIEITGRVGGDVTEIFSSLINIIRERQNLKEEIRVFTTQSRLSGNIISFLPLGYFVLFYIFESEHVKLVFSKTLGVTIVLTGLLLNLIGYLIIRGITKPGINYSRYKERENNKILKKFQSLFKEIIEILKRHKLIRLFFKSKNFKNFLIFYNDSYKNFDEDLLEKIISMKIVFVVLAIIISIIYSNSIKSFTLFLVVISILFFFIPDFYIRKKVVRESVLIDRDLPNVIDELNLSCKAGLNLRKALYLVTNNTVGLLGKELRNLVRNLKLGKPKQEAFNELIGRTESSELKSFISALIQGEIFGVPVSEILENQAKDCRLRVHKREEQRARKIPILILFPLIFFTLFSITFICFPLSYNY</sequence>
<reference evidence="8" key="1">
    <citation type="journal article" date="2014" name="Front. Microbiol.">
        <title>High frequency of phylogenetically diverse reductive dehalogenase-homologous genes in deep subseafloor sedimentary metagenomes.</title>
        <authorList>
            <person name="Kawai M."/>
            <person name="Futagami T."/>
            <person name="Toyoda A."/>
            <person name="Takaki Y."/>
            <person name="Nishi S."/>
            <person name="Hori S."/>
            <person name="Arai W."/>
            <person name="Tsubouchi T."/>
            <person name="Morono Y."/>
            <person name="Uchiyama I."/>
            <person name="Ito T."/>
            <person name="Fujiyama A."/>
            <person name="Inagaki F."/>
            <person name="Takami H."/>
        </authorList>
    </citation>
    <scope>NUCLEOTIDE SEQUENCE</scope>
    <source>
        <strain evidence="8">Expedition CK06-06</strain>
    </source>
</reference>
<evidence type="ECO:0000256" key="4">
    <source>
        <dbReference type="ARBA" id="ARBA00022989"/>
    </source>
</evidence>
<keyword evidence="2" id="KW-1003">Cell membrane</keyword>
<feature type="domain" description="Type II secretion system protein GspF" evidence="7">
    <location>
        <begin position="103"/>
        <end position="228"/>
    </location>
</feature>
<evidence type="ECO:0000256" key="5">
    <source>
        <dbReference type="ARBA" id="ARBA00023136"/>
    </source>
</evidence>
<feature type="transmembrane region" description="Helical" evidence="6">
    <location>
        <begin position="361"/>
        <end position="380"/>
    </location>
</feature>
<feature type="transmembrane region" description="Helical" evidence="6">
    <location>
        <begin position="69"/>
        <end position="88"/>
    </location>
</feature>
<organism evidence="8">
    <name type="scientific">marine sediment metagenome</name>
    <dbReference type="NCBI Taxonomy" id="412755"/>
    <lineage>
        <taxon>unclassified sequences</taxon>
        <taxon>metagenomes</taxon>
        <taxon>ecological metagenomes</taxon>
    </lineage>
</organism>
<feature type="transmembrane region" description="Helical" evidence="6">
    <location>
        <begin position="45"/>
        <end position="63"/>
    </location>
</feature>
<dbReference type="PANTHER" id="PTHR35007">
    <property type="entry name" value="INTEGRAL MEMBRANE PROTEIN-RELATED"/>
    <property type="match status" value="1"/>
</dbReference>
<dbReference type="EMBL" id="BART01000323">
    <property type="protein sequence ID" value="GAG70546.1"/>
    <property type="molecule type" value="Genomic_DNA"/>
</dbReference>
<feature type="transmembrane region" description="Helical" evidence="6">
    <location>
        <begin position="336"/>
        <end position="355"/>
    </location>
</feature>
<keyword evidence="3 6" id="KW-0812">Transmembrane</keyword>
<evidence type="ECO:0000256" key="3">
    <source>
        <dbReference type="ARBA" id="ARBA00022692"/>
    </source>
</evidence>
<evidence type="ECO:0000259" key="7">
    <source>
        <dbReference type="Pfam" id="PF00482"/>
    </source>
</evidence>
<feature type="transmembrane region" description="Helical" evidence="6">
    <location>
        <begin position="212"/>
        <end position="231"/>
    </location>
</feature>
<feature type="domain" description="Type II secretion system protein GspF" evidence="7">
    <location>
        <begin position="399"/>
        <end position="525"/>
    </location>
</feature>
<evidence type="ECO:0000256" key="2">
    <source>
        <dbReference type="ARBA" id="ARBA00022475"/>
    </source>
</evidence>
<evidence type="ECO:0000313" key="8">
    <source>
        <dbReference type="EMBL" id="GAG70546.1"/>
    </source>
</evidence>
<dbReference type="Pfam" id="PF00482">
    <property type="entry name" value="T2SSF"/>
    <property type="match status" value="2"/>
</dbReference>
<dbReference type="InterPro" id="IPR042094">
    <property type="entry name" value="T2SS_GspF_sf"/>
</dbReference>
<evidence type="ECO:0000256" key="6">
    <source>
        <dbReference type="SAM" id="Phobius"/>
    </source>
</evidence>
<protein>
    <recommendedName>
        <fullName evidence="7">Type II secretion system protein GspF domain-containing protein</fullName>
    </recommendedName>
</protein>
<feature type="transmembrane region" description="Helical" evidence="6">
    <location>
        <begin position="503"/>
        <end position="528"/>
    </location>
</feature>
<dbReference type="AlphaFoldDB" id="X1BEX3"/>
<dbReference type="InterPro" id="IPR018076">
    <property type="entry name" value="T2SS_GspF_dom"/>
</dbReference>